<dbReference type="SUPFAM" id="SSF54909">
    <property type="entry name" value="Dimeric alpha+beta barrel"/>
    <property type="match status" value="1"/>
</dbReference>
<proteinExistence type="inferred from homology"/>
<dbReference type="STRING" id="157838.AN964_01170"/>
<accession>A0A0Q3TF92</accession>
<dbReference type="PANTHER" id="PTHR35174">
    <property type="entry name" value="BLL7171 PROTEIN-RELATED"/>
    <property type="match status" value="1"/>
</dbReference>
<organism evidence="3 4">
    <name type="scientific">Heyndrickxia shackletonii</name>
    <dbReference type="NCBI Taxonomy" id="157838"/>
    <lineage>
        <taxon>Bacteria</taxon>
        <taxon>Bacillati</taxon>
        <taxon>Bacillota</taxon>
        <taxon>Bacilli</taxon>
        <taxon>Bacillales</taxon>
        <taxon>Bacillaceae</taxon>
        <taxon>Heyndrickxia</taxon>
    </lineage>
</organism>
<dbReference type="PANTHER" id="PTHR35174:SF4">
    <property type="entry name" value="BLL7163 PROTEIN"/>
    <property type="match status" value="1"/>
</dbReference>
<dbReference type="AlphaFoldDB" id="A0A0Q3TF92"/>
<dbReference type="OrthoDB" id="9795306at2"/>
<evidence type="ECO:0000313" key="4">
    <source>
        <dbReference type="Proteomes" id="UP000051888"/>
    </source>
</evidence>
<evidence type="ECO:0000313" key="3">
    <source>
        <dbReference type="EMBL" id="KQL52289.1"/>
    </source>
</evidence>
<keyword evidence="4" id="KW-1185">Reference proteome</keyword>
<protein>
    <recommendedName>
        <fullName evidence="2">YCII-related domain-containing protein</fullName>
    </recommendedName>
</protein>
<dbReference type="Gene3D" id="3.30.70.1060">
    <property type="entry name" value="Dimeric alpha+beta barrel"/>
    <property type="match status" value="1"/>
</dbReference>
<dbReference type="RefSeq" id="WP_055737970.1">
    <property type="nucleotide sequence ID" value="NZ_JAAIWL010000017.1"/>
</dbReference>
<dbReference type="EMBL" id="LJJC01000004">
    <property type="protein sequence ID" value="KQL52289.1"/>
    <property type="molecule type" value="Genomic_DNA"/>
</dbReference>
<dbReference type="InterPro" id="IPR011008">
    <property type="entry name" value="Dimeric_a/b-barrel"/>
</dbReference>
<dbReference type="PATRIC" id="fig|157838.3.peg.254"/>
<comment type="similarity">
    <text evidence="1">Belongs to the YciI family.</text>
</comment>
<evidence type="ECO:0000259" key="2">
    <source>
        <dbReference type="Pfam" id="PF03795"/>
    </source>
</evidence>
<evidence type="ECO:0000256" key="1">
    <source>
        <dbReference type="ARBA" id="ARBA00007689"/>
    </source>
</evidence>
<dbReference type="InterPro" id="IPR005545">
    <property type="entry name" value="YCII"/>
</dbReference>
<gene>
    <name evidence="3" type="ORF">AN964_01170</name>
</gene>
<dbReference type="Pfam" id="PF03795">
    <property type="entry name" value="YCII"/>
    <property type="match status" value="1"/>
</dbReference>
<sequence>MRFLLIVKATAYTEAGVAYSKELHDAMNAYKKSLAKIGTLLADEELYPSSNGIKVRYPMSGAKPQVQVGPFPLNQDFIAEYTLIDVKSEDEALNWALQMPVPVGYGEFEIELRRLKEKRESLQEPGIKALEADLHDQLNMLKEL</sequence>
<dbReference type="Proteomes" id="UP000051888">
    <property type="component" value="Unassembled WGS sequence"/>
</dbReference>
<reference evidence="3 4" key="1">
    <citation type="submission" date="2015-09" db="EMBL/GenBank/DDBJ databases">
        <title>Genome sequencing project for genomic taxonomy and phylogenomics of Bacillus-like bacteria.</title>
        <authorList>
            <person name="Liu B."/>
            <person name="Wang J."/>
            <person name="Zhu Y."/>
            <person name="Liu G."/>
            <person name="Chen Q."/>
            <person name="Chen Z."/>
            <person name="Lan J."/>
            <person name="Che J."/>
            <person name="Ge C."/>
            <person name="Shi H."/>
            <person name="Pan Z."/>
            <person name="Liu X."/>
        </authorList>
    </citation>
    <scope>NUCLEOTIDE SEQUENCE [LARGE SCALE GENOMIC DNA]</scope>
    <source>
        <strain evidence="3 4">LMG 18435</strain>
    </source>
</reference>
<comment type="caution">
    <text evidence="3">The sequence shown here is derived from an EMBL/GenBank/DDBJ whole genome shotgun (WGS) entry which is preliminary data.</text>
</comment>
<feature type="domain" description="YCII-related" evidence="2">
    <location>
        <begin position="1"/>
        <end position="101"/>
    </location>
</feature>
<name>A0A0Q3TF92_9BACI</name>